<accession>A0A561T6T1</accession>
<feature type="domain" description="Enoyl reductase (ER)" evidence="2">
    <location>
        <begin position="10"/>
        <end position="305"/>
    </location>
</feature>
<dbReference type="SUPFAM" id="SSF50129">
    <property type="entry name" value="GroES-like"/>
    <property type="match status" value="1"/>
</dbReference>
<evidence type="ECO:0000313" key="3">
    <source>
        <dbReference type="EMBL" id="TWF82831.1"/>
    </source>
</evidence>
<dbReference type="Proteomes" id="UP000317940">
    <property type="component" value="Unassembled WGS sequence"/>
</dbReference>
<dbReference type="InterPro" id="IPR011032">
    <property type="entry name" value="GroES-like_sf"/>
</dbReference>
<dbReference type="SMART" id="SM00829">
    <property type="entry name" value="PKS_ER"/>
    <property type="match status" value="1"/>
</dbReference>
<dbReference type="InterPro" id="IPR020843">
    <property type="entry name" value="ER"/>
</dbReference>
<protein>
    <submittedName>
        <fullName evidence="3">NADPH:quinone reductase-like Zn-dependent oxidoreductase</fullName>
    </submittedName>
</protein>
<sequence>MRAVTQKTFGGPEVLEVVETERPTPLPGEVLVKVHASAINPVDTFVRSGAFPLLGEPPFVLGWDVSGVVVEAAGGARYEVGDEVYGMPFFPRQAGGYAEYVAAPSRQFALKPASLDHVHAAALPLAALTAWQGLVDLAKIGEGDKVVVHRAAGGVGHLAVQIAKARGAYVIALASAAREEFVRGLGADEVIDSRAVDFTSVLKDVDVVFDSNAEGERSLAVLREGGTLVTILEHRDEELAAKVRAAGRRFVGVSVEPDYAGLEAIAALVDEGKIRPFVEQTFPLDEAGKAHALVEDGHVQGKIVLTV</sequence>
<organism evidence="3 4">
    <name type="scientific">Kitasatospora viridis</name>
    <dbReference type="NCBI Taxonomy" id="281105"/>
    <lineage>
        <taxon>Bacteria</taxon>
        <taxon>Bacillati</taxon>
        <taxon>Actinomycetota</taxon>
        <taxon>Actinomycetes</taxon>
        <taxon>Kitasatosporales</taxon>
        <taxon>Streptomycetaceae</taxon>
        <taxon>Kitasatospora</taxon>
    </lineage>
</organism>
<dbReference type="SUPFAM" id="SSF51735">
    <property type="entry name" value="NAD(P)-binding Rossmann-fold domains"/>
    <property type="match status" value="1"/>
</dbReference>
<gene>
    <name evidence="3" type="ORF">FHX73_14313</name>
</gene>
<comment type="caution">
    <text evidence="3">The sequence shown here is derived from an EMBL/GenBank/DDBJ whole genome shotgun (WGS) entry which is preliminary data.</text>
</comment>
<dbReference type="RefSeq" id="WP_145910100.1">
    <property type="nucleotide sequence ID" value="NZ_BAAAMZ010000009.1"/>
</dbReference>
<dbReference type="Pfam" id="PF08240">
    <property type="entry name" value="ADH_N"/>
    <property type="match status" value="1"/>
</dbReference>
<name>A0A561T6T1_9ACTN</name>
<dbReference type="PANTHER" id="PTHR44154:SF1">
    <property type="entry name" value="QUINONE OXIDOREDUCTASE"/>
    <property type="match status" value="1"/>
</dbReference>
<dbReference type="Pfam" id="PF13602">
    <property type="entry name" value="ADH_zinc_N_2"/>
    <property type="match status" value="1"/>
</dbReference>
<evidence type="ECO:0000256" key="1">
    <source>
        <dbReference type="ARBA" id="ARBA00022857"/>
    </source>
</evidence>
<evidence type="ECO:0000259" key="2">
    <source>
        <dbReference type="SMART" id="SM00829"/>
    </source>
</evidence>
<dbReference type="InterPro" id="IPR036291">
    <property type="entry name" value="NAD(P)-bd_dom_sf"/>
</dbReference>
<dbReference type="PANTHER" id="PTHR44154">
    <property type="entry name" value="QUINONE OXIDOREDUCTASE"/>
    <property type="match status" value="1"/>
</dbReference>
<dbReference type="GO" id="GO:0016491">
    <property type="term" value="F:oxidoreductase activity"/>
    <property type="evidence" value="ECO:0007669"/>
    <property type="project" value="InterPro"/>
</dbReference>
<keyword evidence="4" id="KW-1185">Reference proteome</keyword>
<dbReference type="EMBL" id="VIWT01000004">
    <property type="protein sequence ID" value="TWF82831.1"/>
    <property type="molecule type" value="Genomic_DNA"/>
</dbReference>
<dbReference type="InterPro" id="IPR051603">
    <property type="entry name" value="Zinc-ADH_QOR/CCCR"/>
</dbReference>
<reference evidence="3 4" key="1">
    <citation type="submission" date="2019-06" db="EMBL/GenBank/DDBJ databases">
        <title>Sequencing the genomes of 1000 actinobacteria strains.</title>
        <authorList>
            <person name="Klenk H.-P."/>
        </authorList>
    </citation>
    <scope>NUCLEOTIDE SEQUENCE [LARGE SCALE GENOMIC DNA]</scope>
    <source>
        <strain evidence="3 4">DSM 44826</strain>
    </source>
</reference>
<dbReference type="Gene3D" id="3.40.50.720">
    <property type="entry name" value="NAD(P)-binding Rossmann-like Domain"/>
    <property type="match status" value="1"/>
</dbReference>
<dbReference type="Gene3D" id="3.90.180.10">
    <property type="entry name" value="Medium-chain alcohol dehydrogenases, catalytic domain"/>
    <property type="match status" value="1"/>
</dbReference>
<proteinExistence type="predicted"/>
<dbReference type="CDD" id="cd05289">
    <property type="entry name" value="MDR_like_2"/>
    <property type="match status" value="1"/>
</dbReference>
<dbReference type="InterPro" id="IPR013154">
    <property type="entry name" value="ADH-like_N"/>
</dbReference>
<dbReference type="OrthoDB" id="3727682at2"/>
<evidence type="ECO:0000313" key="4">
    <source>
        <dbReference type="Proteomes" id="UP000317940"/>
    </source>
</evidence>
<dbReference type="AlphaFoldDB" id="A0A561T6T1"/>
<keyword evidence="1" id="KW-0521">NADP</keyword>